<sequence length="50" mass="5521">MTQATIADHIKPKAEGGTDDRENYQGICHPCHVAKTAEESARAARRNSQR</sequence>
<keyword evidence="3" id="KW-0255">Endonuclease</keyword>
<dbReference type="CDD" id="cd00085">
    <property type="entry name" value="HNHc"/>
    <property type="match status" value="1"/>
</dbReference>
<keyword evidence="3" id="KW-0378">Hydrolase</keyword>
<dbReference type="Pfam" id="PF01844">
    <property type="entry name" value="HNH"/>
    <property type="match status" value="1"/>
</dbReference>
<name>A0A7W7K8M0_9SPHN</name>
<dbReference type="Gene3D" id="1.10.30.50">
    <property type="match status" value="1"/>
</dbReference>
<dbReference type="InterPro" id="IPR003615">
    <property type="entry name" value="HNH_nuc"/>
</dbReference>
<reference evidence="3 4" key="1">
    <citation type="submission" date="2020-08" db="EMBL/GenBank/DDBJ databases">
        <title>Functional genomics of gut bacteria from endangered species of beetles.</title>
        <authorList>
            <person name="Carlos-Shanley C."/>
        </authorList>
    </citation>
    <scope>NUCLEOTIDE SEQUENCE [LARGE SCALE GENOMIC DNA]</scope>
    <source>
        <strain evidence="3 4">S00245</strain>
    </source>
</reference>
<keyword evidence="3" id="KW-0540">Nuclease</keyword>
<protein>
    <submittedName>
        <fullName evidence="3">5-methylcytosine-specific restriction endonuclease McrA</fullName>
    </submittedName>
</protein>
<dbReference type="AlphaFoldDB" id="A0A7W7K8M0"/>
<feature type="region of interest" description="Disordered" evidence="1">
    <location>
        <begin position="1"/>
        <end position="23"/>
    </location>
</feature>
<dbReference type="Proteomes" id="UP000555448">
    <property type="component" value="Unassembled WGS sequence"/>
</dbReference>
<feature type="domain" description="HNH" evidence="2">
    <location>
        <begin position="5"/>
        <end position="38"/>
    </location>
</feature>
<dbReference type="EMBL" id="JACHLR010000005">
    <property type="protein sequence ID" value="MBB4858272.1"/>
    <property type="molecule type" value="Genomic_DNA"/>
</dbReference>
<evidence type="ECO:0000256" key="1">
    <source>
        <dbReference type="SAM" id="MobiDB-lite"/>
    </source>
</evidence>
<dbReference type="GO" id="GO:0008270">
    <property type="term" value="F:zinc ion binding"/>
    <property type="evidence" value="ECO:0007669"/>
    <property type="project" value="InterPro"/>
</dbReference>
<gene>
    <name evidence="3" type="ORF">HNO88_001591</name>
</gene>
<dbReference type="InterPro" id="IPR002711">
    <property type="entry name" value="HNH"/>
</dbReference>
<evidence type="ECO:0000259" key="2">
    <source>
        <dbReference type="Pfam" id="PF01844"/>
    </source>
</evidence>
<keyword evidence="4" id="KW-1185">Reference proteome</keyword>
<dbReference type="GO" id="GO:0004519">
    <property type="term" value="F:endonuclease activity"/>
    <property type="evidence" value="ECO:0007669"/>
    <property type="project" value="UniProtKB-KW"/>
</dbReference>
<feature type="compositionally biased region" description="Basic and acidic residues" evidence="1">
    <location>
        <begin position="8"/>
        <end position="23"/>
    </location>
</feature>
<evidence type="ECO:0000313" key="4">
    <source>
        <dbReference type="Proteomes" id="UP000555448"/>
    </source>
</evidence>
<dbReference type="GO" id="GO:0003676">
    <property type="term" value="F:nucleic acid binding"/>
    <property type="evidence" value="ECO:0007669"/>
    <property type="project" value="InterPro"/>
</dbReference>
<accession>A0A7W7K8M0</accession>
<organism evidence="3 4">
    <name type="scientific">Novosphingobium chloroacetimidivorans</name>
    <dbReference type="NCBI Taxonomy" id="1428314"/>
    <lineage>
        <taxon>Bacteria</taxon>
        <taxon>Pseudomonadati</taxon>
        <taxon>Pseudomonadota</taxon>
        <taxon>Alphaproteobacteria</taxon>
        <taxon>Sphingomonadales</taxon>
        <taxon>Sphingomonadaceae</taxon>
        <taxon>Novosphingobium</taxon>
    </lineage>
</organism>
<proteinExistence type="predicted"/>
<evidence type="ECO:0000313" key="3">
    <source>
        <dbReference type="EMBL" id="MBB4858272.1"/>
    </source>
</evidence>
<comment type="caution">
    <text evidence="3">The sequence shown here is derived from an EMBL/GenBank/DDBJ whole genome shotgun (WGS) entry which is preliminary data.</text>
</comment>